<organism evidence="2 3">
    <name type="scientific">Zopfia rhizophila CBS 207.26</name>
    <dbReference type="NCBI Taxonomy" id="1314779"/>
    <lineage>
        <taxon>Eukaryota</taxon>
        <taxon>Fungi</taxon>
        <taxon>Dikarya</taxon>
        <taxon>Ascomycota</taxon>
        <taxon>Pezizomycotina</taxon>
        <taxon>Dothideomycetes</taxon>
        <taxon>Dothideomycetes incertae sedis</taxon>
        <taxon>Zopfiaceae</taxon>
        <taxon>Zopfia</taxon>
    </lineage>
</organism>
<dbReference type="AlphaFoldDB" id="A0A6A6EQK5"/>
<reference evidence="2" key="1">
    <citation type="journal article" date="2020" name="Stud. Mycol.">
        <title>101 Dothideomycetes genomes: a test case for predicting lifestyles and emergence of pathogens.</title>
        <authorList>
            <person name="Haridas S."/>
            <person name="Albert R."/>
            <person name="Binder M."/>
            <person name="Bloem J."/>
            <person name="Labutti K."/>
            <person name="Salamov A."/>
            <person name="Andreopoulos B."/>
            <person name="Baker S."/>
            <person name="Barry K."/>
            <person name="Bills G."/>
            <person name="Bluhm B."/>
            <person name="Cannon C."/>
            <person name="Castanera R."/>
            <person name="Culley D."/>
            <person name="Daum C."/>
            <person name="Ezra D."/>
            <person name="Gonzalez J."/>
            <person name="Henrissat B."/>
            <person name="Kuo A."/>
            <person name="Liang C."/>
            <person name="Lipzen A."/>
            <person name="Lutzoni F."/>
            <person name="Magnuson J."/>
            <person name="Mondo S."/>
            <person name="Nolan M."/>
            <person name="Ohm R."/>
            <person name="Pangilinan J."/>
            <person name="Park H.-J."/>
            <person name="Ramirez L."/>
            <person name="Alfaro M."/>
            <person name="Sun H."/>
            <person name="Tritt A."/>
            <person name="Yoshinaga Y."/>
            <person name="Zwiers L.-H."/>
            <person name="Turgeon B."/>
            <person name="Goodwin S."/>
            <person name="Spatafora J."/>
            <person name="Crous P."/>
            <person name="Grigoriev I."/>
        </authorList>
    </citation>
    <scope>NUCLEOTIDE SEQUENCE</scope>
    <source>
        <strain evidence="2">CBS 207.26</strain>
    </source>
</reference>
<name>A0A6A6EQK5_9PEZI</name>
<keyword evidence="3" id="KW-1185">Reference proteome</keyword>
<evidence type="ECO:0000256" key="1">
    <source>
        <dbReference type="SAM" id="MobiDB-lite"/>
    </source>
</evidence>
<feature type="region of interest" description="Disordered" evidence="1">
    <location>
        <begin position="250"/>
        <end position="272"/>
    </location>
</feature>
<gene>
    <name evidence="2" type="ORF">K469DRAFT_127992</name>
</gene>
<dbReference type="OrthoDB" id="3786918at2759"/>
<evidence type="ECO:0000313" key="2">
    <source>
        <dbReference type="EMBL" id="KAF2194467.1"/>
    </source>
</evidence>
<evidence type="ECO:0008006" key="4">
    <source>
        <dbReference type="Google" id="ProtNLM"/>
    </source>
</evidence>
<dbReference type="Proteomes" id="UP000800200">
    <property type="component" value="Unassembled WGS sequence"/>
</dbReference>
<dbReference type="EMBL" id="ML994611">
    <property type="protein sequence ID" value="KAF2194467.1"/>
    <property type="molecule type" value="Genomic_DNA"/>
</dbReference>
<accession>A0A6A6EQK5</accession>
<protein>
    <recommendedName>
        <fullName evidence="4">F-box domain-containing protein</fullName>
    </recommendedName>
</protein>
<evidence type="ECO:0000313" key="3">
    <source>
        <dbReference type="Proteomes" id="UP000800200"/>
    </source>
</evidence>
<sequence length="272" mass="31542">MDLALGYAIIGISMWKHRPKPPIAIDEPYLLNIPPEVRVIVYDFLFPEDAPATGIPSRSLRTLLSCRLIYHEAHKLAFIRTNFLFPINRPAPLLLSPRYLILPVLKLNLVRHVTIIWNHHDLEVKHLHRLFHELSFSPLHLTQLTLAVQCPHWQAKFNYQYGPLLSSVQEFASYILEQLPLMDNVREIVFPSPGMERKSNFDHLFNPDKPSFAMGGRQGYWSYERQEKKLGEWKYTVVKEGKDVRRWRLELTHPEPGGTSPSQEAEAGEQHG</sequence>
<proteinExistence type="predicted"/>